<dbReference type="PANTHER" id="PTHR43382:SF2">
    <property type="entry name" value="BIFUNCTIONAL GLUTAMATE_PROLINE--TRNA LIGASE"/>
    <property type="match status" value="1"/>
</dbReference>
<evidence type="ECO:0000256" key="3">
    <source>
        <dbReference type="ARBA" id="ARBA00022741"/>
    </source>
</evidence>
<comment type="caution">
    <text evidence="10">The sequence shown here is derived from an EMBL/GenBank/DDBJ whole genome shotgun (WGS) entry which is preliminary data.</text>
</comment>
<dbReference type="Gene3D" id="3.30.110.30">
    <property type="entry name" value="C-terminal domain of ProRS"/>
    <property type="match status" value="1"/>
</dbReference>
<comment type="catalytic activity">
    <reaction evidence="8">
        <text>tRNA(Pro) + L-proline + ATP = L-prolyl-tRNA(Pro) + AMP + diphosphate</text>
        <dbReference type="Rhea" id="RHEA:14305"/>
        <dbReference type="Rhea" id="RHEA-COMP:9700"/>
        <dbReference type="Rhea" id="RHEA-COMP:9702"/>
        <dbReference type="ChEBI" id="CHEBI:30616"/>
        <dbReference type="ChEBI" id="CHEBI:33019"/>
        <dbReference type="ChEBI" id="CHEBI:60039"/>
        <dbReference type="ChEBI" id="CHEBI:78442"/>
        <dbReference type="ChEBI" id="CHEBI:78532"/>
        <dbReference type="ChEBI" id="CHEBI:456215"/>
        <dbReference type="EC" id="6.1.1.15"/>
    </reaction>
</comment>
<evidence type="ECO:0000256" key="1">
    <source>
        <dbReference type="ARBA" id="ARBA00012831"/>
    </source>
</evidence>
<accession>A0ABD6EP46</accession>
<keyword evidence="2" id="KW-0436">Ligase</keyword>
<dbReference type="GO" id="GO:0004827">
    <property type="term" value="F:proline-tRNA ligase activity"/>
    <property type="evidence" value="ECO:0007669"/>
    <property type="project" value="UniProtKB-EC"/>
</dbReference>
<dbReference type="Pfam" id="PF00587">
    <property type="entry name" value="tRNA-synt_2b"/>
    <property type="match status" value="1"/>
</dbReference>
<dbReference type="EC" id="6.1.1.15" evidence="1"/>
<dbReference type="SUPFAM" id="SSF55681">
    <property type="entry name" value="Class II aaRS and biotin synthetases"/>
    <property type="match status" value="1"/>
</dbReference>
<gene>
    <name evidence="10" type="ORF">AB6A40_008458</name>
</gene>
<evidence type="ECO:0000259" key="9">
    <source>
        <dbReference type="PROSITE" id="PS50862"/>
    </source>
</evidence>
<dbReference type="GO" id="GO:0005524">
    <property type="term" value="F:ATP binding"/>
    <property type="evidence" value="ECO:0007669"/>
    <property type="project" value="UniProtKB-KW"/>
</dbReference>
<keyword evidence="11" id="KW-1185">Reference proteome</keyword>
<dbReference type="CDD" id="cd00862">
    <property type="entry name" value="ProRS_anticodon_zinc"/>
    <property type="match status" value="1"/>
</dbReference>
<dbReference type="Gene3D" id="3.30.930.10">
    <property type="entry name" value="Bira Bifunctional Protein, Domain 2"/>
    <property type="match status" value="1"/>
</dbReference>
<dbReference type="Gene3D" id="3.40.50.800">
    <property type="entry name" value="Anticodon-binding domain"/>
    <property type="match status" value="1"/>
</dbReference>
<protein>
    <recommendedName>
        <fullName evidence="1">proline--tRNA ligase</fullName>
        <ecNumber evidence="1">6.1.1.15</ecNumber>
    </recommendedName>
    <alternativeName>
        <fullName evidence="7">Prolyl-tRNA synthetase</fullName>
    </alternativeName>
</protein>
<dbReference type="Pfam" id="PF03129">
    <property type="entry name" value="HGTP_anticodon"/>
    <property type="match status" value="1"/>
</dbReference>
<dbReference type="InterPro" id="IPR016061">
    <property type="entry name" value="Pro-tRNA_ligase_II_C"/>
</dbReference>
<keyword evidence="6" id="KW-0030">Aminoacyl-tRNA synthetase</keyword>
<dbReference type="Proteomes" id="UP001608902">
    <property type="component" value="Unassembled WGS sequence"/>
</dbReference>
<evidence type="ECO:0000256" key="2">
    <source>
        <dbReference type="ARBA" id="ARBA00022598"/>
    </source>
</evidence>
<reference evidence="10 11" key="1">
    <citation type="submission" date="2024-08" db="EMBL/GenBank/DDBJ databases">
        <title>Gnathostoma spinigerum genome.</title>
        <authorList>
            <person name="Gonzalez-Bertolin B."/>
            <person name="Monzon S."/>
            <person name="Zaballos A."/>
            <person name="Jimenez P."/>
            <person name="Dekumyoy P."/>
            <person name="Varona S."/>
            <person name="Cuesta I."/>
            <person name="Sumanam S."/>
            <person name="Adisakwattana P."/>
            <person name="Gasser R.B."/>
            <person name="Hernandez-Gonzalez A."/>
            <person name="Young N.D."/>
            <person name="Perteguer M.J."/>
        </authorList>
    </citation>
    <scope>NUCLEOTIDE SEQUENCE [LARGE SCALE GENOMIC DNA]</scope>
    <source>
        <strain evidence="10">AL3</strain>
        <tissue evidence="10">Liver</tissue>
    </source>
</reference>
<dbReference type="SUPFAM" id="SSF52954">
    <property type="entry name" value="Class II aaRS ABD-related"/>
    <property type="match status" value="1"/>
</dbReference>
<dbReference type="InterPro" id="IPR033721">
    <property type="entry name" value="ProRS_core_arch_euk"/>
</dbReference>
<dbReference type="InterPro" id="IPR036621">
    <property type="entry name" value="Anticodon-bd_dom_sf"/>
</dbReference>
<dbReference type="HAMAP" id="MF_01571">
    <property type="entry name" value="Pro_tRNA_synth_type3"/>
    <property type="match status" value="1"/>
</dbReference>
<feature type="domain" description="Aminoacyl-transfer RNA synthetases class-II family profile" evidence="9">
    <location>
        <begin position="9"/>
        <end position="259"/>
    </location>
</feature>
<name>A0ABD6EP46_9BILA</name>
<evidence type="ECO:0000256" key="7">
    <source>
        <dbReference type="ARBA" id="ARBA00029731"/>
    </source>
</evidence>
<keyword evidence="4" id="KW-0067">ATP-binding</keyword>
<dbReference type="AlphaFoldDB" id="A0ABD6EP46"/>
<dbReference type="InterPro" id="IPR002314">
    <property type="entry name" value="aa-tRNA-synt_IIb"/>
</dbReference>
<keyword evidence="5" id="KW-0648">Protein biosynthesis</keyword>
<evidence type="ECO:0000256" key="8">
    <source>
        <dbReference type="ARBA" id="ARBA00047671"/>
    </source>
</evidence>
<evidence type="ECO:0000313" key="10">
    <source>
        <dbReference type="EMBL" id="MFH4981749.1"/>
    </source>
</evidence>
<dbReference type="FunFam" id="3.30.110.30:FF:000001">
    <property type="entry name" value="Bifunctional glutamate/proline--tRNA ligase"/>
    <property type="match status" value="1"/>
</dbReference>
<dbReference type="PANTHER" id="PTHR43382">
    <property type="entry name" value="PROLYL-TRNA SYNTHETASE"/>
    <property type="match status" value="1"/>
</dbReference>
<dbReference type="PROSITE" id="PS50862">
    <property type="entry name" value="AA_TRNA_LIGASE_II"/>
    <property type="match status" value="1"/>
</dbReference>
<evidence type="ECO:0000256" key="6">
    <source>
        <dbReference type="ARBA" id="ARBA00023146"/>
    </source>
</evidence>
<dbReference type="InterPro" id="IPR045864">
    <property type="entry name" value="aa-tRNA-synth_II/BPL/LPL"/>
</dbReference>
<dbReference type="NCBIfam" id="TIGR00408">
    <property type="entry name" value="proS_fam_I"/>
    <property type="match status" value="1"/>
</dbReference>
<evidence type="ECO:0000256" key="5">
    <source>
        <dbReference type="ARBA" id="ARBA00022917"/>
    </source>
</evidence>
<dbReference type="GO" id="GO:0006399">
    <property type="term" value="P:tRNA metabolic process"/>
    <property type="evidence" value="ECO:0007669"/>
    <property type="project" value="UniProtKB-ARBA"/>
</dbReference>
<dbReference type="FunFam" id="3.30.930.10:FF:000007">
    <property type="entry name" value="Bifunctional glutamate/proline--tRNA ligase"/>
    <property type="match status" value="1"/>
</dbReference>
<dbReference type="CDD" id="cd00778">
    <property type="entry name" value="ProRS_core_arch_euk"/>
    <property type="match status" value="1"/>
</dbReference>
<sequence>MIEYYDVSGCYVLRPWSYAIWEEIQEWFDKEIKKLGVRNCYFPIFVSQGALEREKEHIADFAPEVAWVTRAGQSEMAEPIAIRPTSETVMYPSYAKWVQSHRDLPIRLNQWCNVVRWEFKHPTPFLRTREFLWNEGHTAFATAKEAEAEVFQILDLYAKIYTDLLAIPVVKGRKSEKEKFAGAAFTTTCEAYVPCNGRGIQGATSHHLGQNFSRMFDISFEDSGSGGKEYAWQNSWGMSTRTIGAVVIIHGDDNGLVLPPRIAVIQMIVIPVGITAQTSAEDRKMIIDKAEQITEILTDNGIRAESDLRENVSPGWKFNHWELKGVPVRVEVGPKDIAKSQVICVIRCSGEKRPVLLKNLSQSAKAMLDEIHSNMYERVAAARRAHTKLTVNWDEFKKYLDMKFQLLSPFCGLPSCEELIKAESAREESVQLGAAAMGAKTLCIPFDQPTDPLPQRCIHPSCKEPAKSWALFGRSY</sequence>
<dbReference type="SUPFAM" id="SSF64586">
    <property type="entry name" value="C-terminal domain of ProRS"/>
    <property type="match status" value="1"/>
</dbReference>
<dbReference type="Pfam" id="PF09180">
    <property type="entry name" value="ProRS-C_1"/>
    <property type="match status" value="1"/>
</dbReference>
<evidence type="ECO:0000313" key="11">
    <source>
        <dbReference type="Proteomes" id="UP001608902"/>
    </source>
</evidence>
<dbReference type="InterPro" id="IPR004154">
    <property type="entry name" value="Anticodon-bd"/>
</dbReference>
<dbReference type="InterPro" id="IPR004499">
    <property type="entry name" value="Pro-tRNA-ligase_IIa_arc-type"/>
</dbReference>
<evidence type="ECO:0000256" key="4">
    <source>
        <dbReference type="ARBA" id="ARBA00022840"/>
    </source>
</evidence>
<dbReference type="InterPro" id="IPR006195">
    <property type="entry name" value="aa-tRNA-synth_II"/>
</dbReference>
<organism evidence="10 11">
    <name type="scientific">Gnathostoma spinigerum</name>
    <dbReference type="NCBI Taxonomy" id="75299"/>
    <lineage>
        <taxon>Eukaryota</taxon>
        <taxon>Metazoa</taxon>
        <taxon>Ecdysozoa</taxon>
        <taxon>Nematoda</taxon>
        <taxon>Chromadorea</taxon>
        <taxon>Rhabditida</taxon>
        <taxon>Spirurina</taxon>
        <taxon>Gnathostomatomorpha</taxon>
        <taxon>Gnathostomatoidea</taxon>
        <taxon>Gnathostomatidae</taxon>
        <taxon>Gnathostoma</taxon>
    </lineage>
</organism>
<dbReference type="GO" id="GO:0006412">
    <property type="term" value="P:translation"/>
    <property type="evidence" value="ECO:0007669"/>
    <property type="project" value="UniProtKB-KW"/>
</dbReference>
<dbReference type="EMBL" id="JBGFUD010007794">
    <property type="protein sequence ID" value="MFH4981749.1"/>
    <property type="molecule type" value="Genomic_DNA"/>
</dbReference>
<dbReference type="FunFam" id="3.40.50.800:FF:000005">
    <property type="entry name" value="bifunctional glutamate/proline--tRNA ligase"/>
    <property type="match status" value="1"/>
</dbReference>
<proteinExistence type="inferred from homology"/>
<dbReference type="SMART" id="SM00946">
    <property type="entry name" value="ProRS-C_1"/>
    <property type="match status" value="1"/>
</dbReference>
<dbReference type="InterPro" id="IPR017449">
    <property type="entry name" value="Pro-tRNA_synth_II"/>
</dbReference>
<dbReference type="InterPro" id="IPR002316">
    <property type="entry name" value="Pro-tRNA-ligase_IIa"/>
</dbReference>
<dbReference type="PRINTS" id="PR01046">
    <property type="entry name" value="TRNASYNTHPRO"/>
</dbReference>
<keyword evidence="3" id="KW-0547">Nucleotide-binding</keyword>